<dbReference type="PANTHER" id="PTHR46986:SF1">
    <property type="entry name" value="ENDORIBONUCLEASE YBEY, CHLOROPLASTIC"/>
    <property type="match status" value="1"/>
</dbReference>
<evidence type="ECO:0000256" key="4">
    <source>
        <dbReference type="ARBA" id="ARBA00022722"/>
    </source>
</evidence>
<dbReference type="PROSITE" id="PS01306">
    <property type="entry name" value="UPF0054"/>
    <property type="match status" value="1"/>
</dbReference>
<accession>A0A4R9BZZ1</accession>
<dbReference type="GO" id="GO:0004222">
    <property type="term" value="F:metalloendopeptidase activity"/>
    <property type="evidence" value="ECO:0007669"/>
    <property type="project" value="InterPro"/>
</dbReference>
<keyword evidence="2 9" id="KW-0690">Ribosome biogenesis</keyword>
<keyword evidence="6 9" id="KW-0255">Endonuclease</keyword>
<dbReference type="PANTHER" id="PTHR46986">
    <property type="entry name" value="ENDORIBONUCLEASE YBEY, CHLOROPLASTIC"/>
    <property type="match status" value="1"/>
</dbReference>
<dbReference type="Gene3D" id="3.40.390.30">
    <property type="entry name" value="Metalloproteases ('zincins'), catalytic domain"/>
    <property type="match status" value="1"/>
</dbReference>
<dbReference type="InterPro" id="IPR020549">
    <property type="entry name" value="YbeY_CS"/>
</dbReference>
<dbReference type="Proteomes" id="UP000297454">
    <property type="component" value="Unassembled WGS sequence"/>
</dbReference>
<dbReference type="Pfam" id="PF02130">
    <property type="entry name" value="YbeY"/>
    <property type="match status" value="1"/>
</dbReference>
<keyword evidence="8 9" id="KW-0862">Zinc</keyword>
<dbReference type="RefSeq" id="WP_134711759.1">
    <property type="nucleotide sequence ID" value="NZ_CP119081.1"/>
</dbReference>
<feature type="binding site" evidence="9">
    <location>
        <position position="115"/>
    </location>
    <ligand>
        <name>Zn(2+)</name>
        <dbReference type="ChEBI" id="CHEBI:29105"/>
        <note>catalytic</note>
    </ligand>
</feature>
<comment type="similarity">
    <text evidence="1 9">Belongs to the endoribonuclease YbeY family.</text>
</comment>
<comment type="caution">
    <text evidence="10">The sequence shown here is derived from an EMBL/GenBank/DDBJ whole genome shotgun (WGS) entry which is preliminary data.</text>
</comment>
<dbReference type="GeneID" id="97031521"/>
<keyword evidence="5 9" id="KW-0479">Metal-binding</keyword>
<dbReference type="InterPro" id="IPR023091">
    <property type="entry name" value="MetalPrtase_cat_dom_sf_prd"/>
</dbReference>
<sequence>MQILIDNQNELIKLDKNLEKKIKEALMETLKTTGYGTNYEISISVVDADEIKHLNFEYRNNDSVTDVLSFPLFERSFIPKEGMLGDIVICSERVKSQAQEFGHSEEREFVYLAVHSMLHLLGYDHMQEDEKMEMRTKEKEIMKNLGIFK</sequence>
<organism evidence="10 11">
    <name type="scientific">Helcococcus ovis</name>
    <dbReference type="NCBI Taxonomy" id="72026"/>
    <lineage>
        <taxon>Bacteria</taxon>
        <taxon>Bacillati</taxon>
        <taxon>Bacillota</taxon>
        <taxon>Tissierellia</taxon>
        <taxon>Tissierellales</taxon>
        <taxon>Peptoniphilaceae</taxon>
        <taxon>Helcococcus</taxon>
    </lineage>
</organism>
<evidence type="ECO:0000256" key="9">
    <source>
        <dbReference type="HAMAP-Rule" id="MF_00009"/>
    </source>
</evidence>
<evidence type="ECO:0000256" key="2">
    <source>
        <dbReference type="ARBA" id="ARBA00022517"/>
    </source>
</evidence>
<dbReference type="GO" id="GO:0004521">
    <property type="term" value="F:RNA endonuclease activity"/>
    <property type="evidence" value="ECO:0007669"/>
    <property type="project" value="UniProtKB-UniRule"/>
</dbReference>
<name>A0A4R9BZZ1_9FIRM</name>
<keyword evidence="9" id="KW-0963">Cytoplasm</keyword>
<dbReference type="InterPro" id="IPR002036">
    <property type="entry name" value="YbeY"/>
</dbReference>
<evidence type="ECO:0000256" key="8">
    <source>
        <dbReference type="ARBA" id="ARBA00022833"/>
    </source>
</evidence>
<dbReference type="AlphaFoldDB" id="A0A4R9BZZ1"/>
<keyword evidence="4 9" id="KW-0540">Nuclease</keyword>
<evidence type="ECO:0000256" key="3">
    <source>
        <dbReference type="ARBA" id="ARBA00022552"/>
    </source>
</evidence>
<dbReference type="GO" id="GO:0006364">
    <property type="term" value="P:rRNA processing"/>
    <property type="evidence" value="ECO:0007669"/>
    <property type="project" value="UniProtKB-UniRule"/>
</dbReference>
<evidence type="ECO:0000313" key="10">
    <source>
        <dbReference type="EMBL" id="TFF64800.1"/>
    </source>
</evidence>
<evidence type="ECO:0000256" key="7">
    <source>
        <dbReference type="ARBA" id="ARBA00022801"/>
    </source>
</evidence>
<dbReference type="EMBL" id="SCFR01000029">
    <property type="protein sequence ID" value="TFF64800.1"/>
    <property type="molecule type" value="Genomic_DNA"/>
</dbReference>
<dbReference type="SUPFAM" id="SSF55486">
    <property type="entry name" value="Metalloproteases ('zincins'), catalytic domain"/>
    <property type="match status" value="1"/>
</dbReference>
<reference evidence="10 11" key="1">
    <citation type="submission" date="2019-01" db="EMBL/GenBank/DDBJ databases">
        <title>Draft Genome Sequences of Helcococcus ovis Strains Isolated from the Uterus and Vagina of Dairy Cows with Metritis.</title>
        <authorList>
            <person name="Cunha F."/>
            <person name="Jeon S.J."/>
            <person name="Kutzer P."/>
            <person name="Galvao K.N."/>
        </authorList>
    </citation>
    <scope>NUCLEOTIDE SEQUENCE [LARGE SCALE GENOMIC DNA]</scope>
    <source>
        <strain evidence="10 11">KG-37</strain>
    </source>
</reference>
<dbReference type="HAMAP" id="MF_00009">
    <property type="entry name" value="Endoribonucl_YbeY"/>
    <property type="match status" value="1"/>
</dbReference>
<dbReference type="EC" id="3.1.-.-" evidence="9"/>
<dbReference type="NCBIfam" id="TIGR00043">
    <property type="entry name" value="rRNA maturation RNase YbeY"/>
    <property type="match status" value="1"/>
</dbReference>
<dbReference type="GO" id="GO:0005737">
    <property type="term" value="C:cytoplasm"/>
    <property type="evidence" value="ECO:0007669"/>
    <property type="project" value="UniProtKB-SubCell"/>
</dbReference>
<keyword evidence="7 9" id="KW-0378">Hydrolase</keyword>
<proteinExistence type="inferred from homology"/>
<protein>
    <recommendedName>
        <fullName evidence="9">Endoribonuclease YbeY</fullName>
        <ecNumber evidence="9">3.1.-.-</ecNumber>
    </recommendedName>
</protein>
<keyword evidence="3 9" id="KW-0698">rRNA processing</keyword>
<evidence type="ECO:0000256" key="1">
    <source>
        <dbReference type="ARBA" id="ARBA00010875"/>
    </source>
</evidence>
<keyword evidence="11" id="KW-1185">Reference proteome</keyword>
<gene>
    <name evidence="9 10" type="primary">ybeY</name>
    <name evidence="10" type="ORF">EQF91_07200</name>
</gene>
<comment type="function">
    <text evidence="9">Single strand-specific metallo-endoribonuclease involved in late-stage 70S ribosome quality control and in maturation of the 3' terminus of the 16S rRNA.</text>
</comment>
<dbReference type="GO" id="GO:0008270">
    <property type="term" value="F:zinc ion binding"/>
    <property type="evidence" value="ECO:0007669"/>
    <property type="project" value="UniProtKB-UniRule"/>
</dbReference>
<dbReference type="OrthoDB" id="9807740at2"/>
<evidence type="ECO:0000256" key="6">
    <source>
        <dbReference type="ARBA" id="ARBA00022759"/>
    </source>
</evidence>
<comment type="cofactor">
    <cofactor evidence="9">
        <name>Zn(2+)</name>
        <dbReference type="ChEBI" id="CHEBI:29105"/>
    </cofactor>
    <text evidence="9">Binds 1 zinc ion.</text>
</comment>
<feature type="binding site" evidence="9">
    <location>
        <position position="119"/>
    </location>
    <ligand>
        <name>Zn(2+)</name>
        <dbReference type="ChEBI" id="CHEBI:29105"/>
        <note>catalytic</note>
    </ligand>
</feature>
<evidence type="ECO:0000313" key="11">
    <source>
        <dbReference type="Proteomes" id="UP000297454"/>
    </source>
</evidence>
<evidence type="ECO:0000256" key="5">
    <source>
        <dbReference type="ARBA" id="ARBA00022723"/>
    </source>
</evidence>
<feature type="binding site" evidence="9">
    <location>
        <position position="125"/>
    </location>
    <ligand>
        <name>Zn(2+)</name>
        <dbReference type="ChEBI" id="CHEBI:29105"/>
        <note>catalytic</note>
    </ligand>
</feature>
<comment type="subcellular location">
    <subcellularLocation>
        <location evidence="9">Cytoplasm</location>
    </subcellularLocation>
</comment>